<evidence type="ECO:0000313" key="3">
    <source>
        <dbReference type="Proteomes" id="UP000323426"/>
    </source>
</evidence>
<dbReference type="Proteomes" id="UP000323426">
    <property type="component" value="Unassembled WGS sequence"/>
</dbReference>
<reference evidence="2 3" key="1">
    <citation type="submission" date="2019-09" db="EMBL/GenBank/DDBJ databases">
        <title>Genome sequence and assembly of Adhaeribacter sp.</title>
        <authorList>
            <person name="Chhetri G."/>
        </authorList>
    </citation>
    <scope>NUCLEOTIDE SEQUENCE [LARGE SCALE GENOMIC DNA]</scope>
    <source>
        <strain evidence="2 3">DK36</strain>
    </source>
</reference>
<sequence length="247" mass="28536">MAFSYLRHQFYLYRFKIIFSFLVFLLLVLKGFTVSAQDKKYIQKNLSNHDDKPMHYGFYLAGNTARFTLEHSDYYVDRLRDSMTVNPKFYPGFAIGFVLNRRITDFIDLRFLPGVSFYSRGVEYKTSSETVTQEMGATSIEFPLLFKFKSLRRSNVRMYLVGGAKAGVDIGNKKKANASNQLEVNTQDFAIEYGVGLDMFYPFFKFAPELRFSNGITNRYAAGVNPYSRSVQAVRSNTVTLYLNFEN</sequence>
<accession>A0A5M6DTJ6</accession>
<evidence type="ECO:0000313" key="2">
    <source>
        <dbReference type="EMBL" id="KAA5549532.1"/>
    </source>
</evidence>
<protein>
    <submittedName>
        <fullName evidence="2">PorT family protein</fullName>
    </submittedName>
</protein>
<comment type="caution">
    <text evidence="2">The sequence shown here is derived from an EMBL/GenBank/DDBJ whole genome shotgun (WGS) entry which is preliminary data.</text>
</comment>
<proteinExistence type="predicted"/>
<dbReference type="EMBL" id="VWSF01000001">
    <property type="protein sequence ID" value="KAA5549532.1"/>
    <property type="molecule type" value="Genomic_DNA"/>
</dbReference>
<gene>
    <name evidence="2" type="ORF">F0145_02815</name>
</gene>
<dbReference type="InterPro" id="IPR025665">
    <property type="entry name" value="Beta-barrel_OMP_2"/>
</dbReference>
<dbReference type="Pfam" id="PF13568">
    <property type="entry name" value="OMP_b-brl_2"/>
    <property type="match status" value="1"/>
</dbReference>
<organism evidence="2 3">
    <name type="scientific">Adhaeribacter rhizoryzae</name>
    <dbReference type="NCBI Taxonomy" id="2607907"/>
    <lineage>
        <taxon>Bacteria</taxon>
        <taxon>Pseudomonadati</taxon>
        <taxon>Bacteroidota</taxon>
        <taxon>Cytophagia</taxon>
        <taxon>Cytophagales</taxon>
        <taxon>Hymenobacteraceae</taxon>
        <taxon>Adhaeribacter</taxon>
    </lineage>
</organism>
<evidence type="ECO:0000259" key="1">
    <source>
        <dbReference type="Pfam" id="PF13568"/>
    </source>
</evidence>
<name>A0A5M6DTJ6_9BACT</name>
<feature type="domain" description="Outer membrane protein beta-barrel" evidence="1">
    <location>
        <begin position="45"/>
        <end position="218"/>
    </location>
</feature>
<keyword evidence="3" id="KW-1185">Reference proteome</keyword>
<dbReference type="AlphaFoldDB" id="A0A5M6DTJ6"/>